<feature type="repeat" description="WD" evidence="3">
    <location>
        <begin position="368"/>
        <end position="403"/>
    </location>
</feature>
<reference evidence="5" key="2">
    <citation type="journal article" date="2014" name="Nat. Commun.">
        <title>The emerging biofuel crop Camelina sativa retains a highly undifferentiated hexaploid genome structure.</title>
        <authorList>
            <person name="Kagale S."/>
            <person name="Koh C."/>
            <person name="Nixon J."/>
            <person name="Bollina V."/>
            <person name="Clarke W.E."/>
            <person name="Tuteja R."/>
            <person name="Spillane C."/>
            <person name="Robinson S.J."/>
            <person name="Links M.G."/>
            <person name="Clarke C."/>
            <person name="Higgins E.E."/>
            <person name="Huebert T."/>
            <person name="Sharpe A.G."/>
            <person name="Parkin I.A."/>
        </authorList>
    </citation>
    <scope>NUCLEOTIDE SEQUENCE [LARGE SCALE GENOMIC DNA]</scope>
    <source>
        <strain evidence="5">r\DH55</strain>
    </source>
</reference>
<feature type="repeat" description="WD" evidence="3">
    <location>
        <begin position="328"/>
        <end position="368"/>
    </location>
</feature>
<dbReference type="SMART" id="SM00320">
    <property type="entry name" value="WD40"/>
    <property type="match status" value="6"/>
</dbReference>
<accession>A0ABM0X9P4</accession>
<dbReference type="Gene3D" id="2.130.10.10">
    <property type="entry name" value="YVTN repeat-like/Quinoprotein amine dehydrogenase"/>
    <property type="match status" value="1"/>
</dbReference>
<dbReference type="RefSeq" id="XP_010482750.1">
    <property type="nucleotide sequence ID" value="XM_010484448.2"/>
</dbReference>
<feature type="region of interest" description="Disordered" evidence="4">
    <location>
        <begin position="76"/>
        <end position="112"/>
    </location>
</feature>
<protein>
    <submittedName>
        <fullName evidence="6 7">WD repeat-containing protein 44-like</fullName>
    </submittedName>
</protein>
<dbReference type="InterPro" id="IPR040324">
    <property type="entry name" value="WDR44/Dgr2"/>
</dbReference>
<dbReference type="PROSITE" id="PS50082">
    <property type="entry name" value="WD_REPEATS_2"/>
    <property type="match status" value="3"/>
</dbReference>
<name>A0ABM0X9P4_CAMSA</name>
<evidence type="ECO:0000313" key="5">
    <source>
        <dbReference type="Proteomes" id="UP000694864"/>
    </source>
</evidence>
<evidence type="ECO:0000313" key="6">
    <source>
        <dbReference type="RefSeq" id="XP_010482750.1"/>
    </source>
</evidence>
<feature type="repeat" description="WD" evidence="3">
    <location>
        <begin position="221"/>
        <end position="262"/>
    </location>
</feature>
<keyword evidence="5" id="KW-1185">Reference proteome</keyword>
<dbReference type="Proteomes" id="UP000694864">
    <property type="component" value="Chromosome 18"/>
</dbReference>
<gene>
    <name evidence="6 7" type="primary">LOC104761369</name>
</gene>
<proteinExistence type="predicted"/>
<dbReference type="InterPro" id="IPR001680">
    <property type="entry name" value="WD40_rpt"/>
</dbReference>
<reference evidence="5" key="1">
    <citation type="journal article" date="1997" name="Nucleic Acids Res.">
        <title>tRNAscan-SE: a program for improved detection of transfer RNA genes in genomic sequence.</title>
        <authorList>
            <person name="Lowe T.M."/>
            <person name="Eddy S.R."/>
        </authorList>
    </citation>
    <scope>NUCLEOTIDE SEQUENCE [LARGE SCALE GENOMIC DNA]</scope>
    <source>
        <strain evidence="5">r\DH55</strain>
    </source>
</reference>
<evidence type="ECO:0000256" key="2">
    <source>
        <dbReference type="ARBA" id="ARBA00022737"/>
    </source>
</evidence>
<dbReference type="RefSeq" id="XP_010482751.1">
    <property type="nucleotide sequence ID" value="XM_010484449.2"/>
</dbReference>
<evidence type="ECO:0000256" key="1">
    <source>
        <dbReference type="ARBA" id="ARBA00022574"/>
    </source>
</evidence>
<dbReference type="InterPro" id="IPR036322">
    <property type="entry name" value="WD40_repeat_dom_sf"/>
</dbReference>
<feature type="compositionally biased region" description="Low complexity" evidence="4">
    <location>
        <begin position="91"/>
        <end position="109"/>
    </location>
</feature>
<organism evidence="5 7">
    <name type="scientific">Camelina sativa</name>
    <name type="common">False flax</name>
    <name type="synonym">Myagrum sativum</name>
    <dbReference type="NCBI Taxonomy" id="90675"/>
    <lineage>
        <taxon>Eukaryota</taxon>
        <taxon>Viridiplantae</taxon>
        <taxon>Streptophyta</taxon>
        <taxon>Embryophyta</taxon>
        <taxon>Tracheophyta</taxon>
        <taxon>Spermatophyta</taxon>
        <taxon>Magnoliopsida</taxon>
        <taxon>eudicotyledons</taxon>
        <taxon>Gunneridae</taxon>
        <taxon>Pentapetalae</taxon>
        <taxon>rosids</taxon>
        <taxon>malvids</taxon>
        <taxon>Brassicales</taxon>
        <taxon>Brassicaceae</taxon>
        <taxon>Camelineae</taxon>
        <taxon>Camelina</taxon>
    </lineage>
</organism>
<dbReference type="PROSITE" id="PS50294">
    <property type="entry name" value="WD_REPEATS_REGION"/>
    <property type="match status" value="3"/>
</dbReference>
<sequence>MDYLSQEEDLQFFDANDEMMMMASNPSGFGFDVWNDSPGSVVERRRKFLEWMGVEQDRVQSKESVSVANGESCFDGAQENSVEAEERRSEGFSSSSSSSEVSSSGSSVEVSEELSLRVDKNVGGCDVTRRQSSSMASCSNSRYCQVKETEKQGSIAGLVTSFKKGWFTRLRSMGCTADTKVESSGRMRASSGFGDVISRVKVKQCKKQAKELSALYQSQDIKAHDGAILALKFSGDGKFLASSGEDGIVRVWKVVEDKRSRLRRDGLSEIDPSSMYFEVNDLSQLKPVLVDEEKSKKPTESFRKTSDSACVVFPSKVFRIMDKPLYEFRGHTGEVLDISWSKDNYLISASMDKTVRLWKVGSNDCLGVFPHNSYVTSVQFNPVNENYFMSGSIDGKVRIWNISGCNVTDWADLKDIISAVCYRPDGQGGIIGCLTGSCRSFSMSGEYLELDSQIHLHNKKKSSNKRITGFQFLPQEPSKVLVVSADSKVRILQGNNVVRKYKGVCKTRSLTSASLTSDGKHIVSACEDSNVYIWSNDEESDCSSQSKKIRSFERFSTNASVAATWCGFSDHNTTLPFSSPSCFSLNERYVPGSISKGSATWPEENLPVNPLSTSAMNASHYKFLKSSYQRASSSLSWGMVIVTGGWDGRIRTFQNYGLPVTT</sequence>
<dbReference type="PRINTS" id="PR00320">
    <property type="entry name" value="GPROTEINBRPT"/>
</dbReference>
<dbReference type="InterPro" id="IPR020472">
    <property type="entry name" value="WD40_PAC1"/>
</dbReference>
<evidence type="ECO:0000313" key="7">
    <source>
        <dbReference type="RefSeq" id="XP_010482751.1"/>
    </source>
</evidence>
<evidence type="ECO:0000256" key="3">
    <source>
        <dbReference type="PROSITE-ProRule" id="PRU00221"/>
    </source>
</evidence>
<dbReference type="Pfam" id="PF00400">
    <property type="entry name" value="WD40"/>
    <property type="match status" value="4"/>
</dbReference>
<dbReference type="PANTHER" id="PTHR14221:SF64">
    <property type="entry name" value="SIMILARITY TO UNKNOWN PROTEIN"/>
    <property type="match status" value="1"/>
</dbReference>
<evidence type="ECO:0000256" key="4">
    <source>
        <dbReference type="SAM" id="MobiDB-lite"/>
    </source>
</evidence>
<dbReference type="InterPro" id="IPR015943">
    <property type="entry name" value="WD40/YVTN_repeat-like_dom_sf"/>
</dbReference>
<keyword evidence="1 3" id="KW-0853">WD repeat</keyword>
<dbReference type="PANTHER" id="PTHR14221">
    <property type="entry name" value="WD REPEAT DOMAIN 44"/>
    <property type="match status" value="1"/>
</dbReference>
<keyword evidence="2" id="KW-0677">Repeat</keyword>
<reference evidence="6 7" key="3">
    <citation type="submission" date="2025-05" db="UniProtKB">
        <authorList>
            <consortium name="RefSeq"/>
        </authorList>
    </citation>
    <scope>IDENTIFICATION</scope>
    <source>
        <tissue evidence="6 7">Leaf</tissue>
    </source>
</reference>
<dbReference type="GeneID" id="104761369"/>
<dbReference type="SUPFAM" id="SSF50978">
    <property type="entry name" value="WD40 repeat-like"/>
    <property type="match status" value="1"/>
</dbReference>